<comment type="caution">
    <text evidence="2">The sequence shown here is derived from an EMBL/GenBank/DDBJ whole genome shotgun (WGS) entry which is preliminary data.</text>
</comment>
<organism evidence="2 3">
    <name type="scientific">Cyanobium usitatum str. Tous</name>
    <dbReference type="NCBI Taxonomy" id="2116684"/>
    <lineage>
        <taxon>Bacteria</taxon>
        <taxon>Bacillati</taxon>
        <taxon>Cyanobacteriota</taxon>
        <taxon>Cyanophyceae</taxon>
        <taxon>Synechococcales</taxon>
        <taxon>Prochlorococcaceae</taxon>
        <taxon>Cyanobium</taxon>
    </lineage>
</organism>
<dbReference type="RefSeq" id="WP_106632708.1">
    <property type="nucleotide sequence ID" value="NZ_PXXO01000012.1"/>
</dbReference>
<gene>
    <name evidence="2" type="ORF">C7K55_10665</name>
</gene>
<protein>
    <submittedName>
        <fullName evidence="2">Zn-dependent hydrolase</fullName>
    </submittedName>
</protein>
<dbReference type="Gene3D" id="3.60.15.10">
    <property type="entry name" value="Ribonuclease Z/Hydroxyacylglutathione hydrolase-like"/>
    <property type="match status" value="1"/>
</dbReference>
<proteinExistence type="predicted"/>
<dbReference type="SUPFAM" id="SSF56281">
    <property type="entry name" value="Metallo-hydrolase/oxidoreductase"/>
    <property type="match status" value="1"/>
</dbReference>
<keyword evidence="3" id="KW-1185">Reference proteome</keyword>
<evidence type="ECO:0000313" key="2">
    <source>
        <dbReference type="EMBL" id="PSJ04455.1"/>
    </source>
</evidence>
<dbReference type="GO" id="GO:0016787">
    <property type="term" value="F:hydrolase activity"/>
    <property type="evidence" value="ECO:0007669"/>
    <property type="project" value="UniProtKB-KW"/>
</dbReference>
<accession>A0A2P7MTJ0</accession>
<name>A0A2P7MTJ0_9CYAN</name>
<dbReference type="InterPro" id="IPR036866">
    <property type="entry name" value="RibonucZ/Hydroxyglut_hydro"/>
</dbReference>
<dbReference type="EMBL" id="PXXO01000012">
    <property type="protein sequence ID" value="PSJ04455.1"/>
    <property type="molecule type" value="Genomic_DNA"/>
</dbReference>
<dbReference type="Proteomes" id="UP000243002">
    <property type="component" value="Unassembled WGS sequence"/>
</dbReference>
<dbReference type="Pfam" id="PF13483">
    <property type="entry name" value="Lactamase_B_3"/>
    <property type="match status" value="1"/>
</dbReference>
<feature type="signal peptide" evidence="1">
    <location>
        <begin position="1"/>
        <end position="29"/>
    </location>
</feature>
<sequence length="244" mass="24844">MRPLPTFAALTLSSLGLGAALLATGPALAGSGVTITSYGHSALLISGGGASVLVNPFKAVACAAGLAEPRVSATVILASSRLLDEGAPVAKGKMLVDPGSFKVSGLSIEGIAGPHDRVGGRRFGQSTLWRWKQGGLDIAHLGGTAARLSPADKVILGRPDVLIIGVGGGAKVYTGAEAAEVVRELQPRRVIPVQFVSGKTPKDCDQTTLQPFLDAMAGTPVKRPGRTLSLPGKLGDGMVIEVVR</sequence>
<keyword evidence="2" id="KW-0378">Hydrolase</keyword>
<feature type="chain" id="PRO_5015153177" evidence="1">
    <location>
        <begin position="30"/>
        <end position="244"/>
    </location>
</feature>
<keyword evidence="1" id="KW-0732">Signal</keyword>
<dbReference type="OrthoDB" id="9789133at2"/>
<evidence type="ECO:0000313" key="3">
    <source>
        <dbReference type="Proteomes" id="UP000243002"/>
    </source>
</evidence>
<dbReference type="PANTHER" id="PTHR39189">
    <property type="entry name" value="UPF0173 METAL-DEPENDENT HYDROLASE YTKL"/>
    <property type="match status" value="1"/>
</dbReference>
<dbReference type="AlphaFoldDB" id="A0A2P7MTJ0"/>
<dbReference type="PANTHER" id="PTHR39189:SF1">
    <property type="entry name" value="UPF0173 METAL-DEPENDENT HYDROLASE YTKL"/>
    <property type="match status" value="1"/>
</dbReference>
<evidence type="ECO:0000256" key="1">
    <source>
        <dbReference type="SAM" id="SignalP"/>
    </source>
</evidence>
<reference evidence="2 3" key="1">
    <citation type="journal article" date="2018" name="Environ. Microbiol.">
        <title>Ecological and genomic features of two widespread freshwater picocyanobacteria.</title>
        <authorList>
            <person name="Cabello-Yeves P.J."/>
            <person name="Picazo A."/>
            <person name="Camacho A."/>
            <person name="Callieri C."/>
            <person name="Rosselli R."/>
            <person name="Roda-Garcia J.J."/>
            <person name="Coutinho F.H."/>
            <person name="Rodriguez-Valera F."/>
        </authorList>
    </citation>
    <scope>NUCLEOTIDE SEQUENCE [LARGE SCALE GENOMIC DNA]</scope>
    <source>
        <strain evidence="2 3">Tous</strain>
    </source>
</reference>